<dbReference type="HOGENOM" id="CLU_3115983_0_0_3"/>
<dbReference type="AlphaFoldDB" id="K9ULU7"/>
<protein>
    <submittedName>
        <fullName evidence="1">Uncharacterized protein</fullName>
    </submittedName>
</protein>
<keyword evidence="2" id="KW-1185">Reference proteome</keyword>
<reference evidence="1 2" key="1">
    <citation type="submission" date="2012-05" db="EMBL/GenBank/DDBJ databases">
        <title>Finished chromosome of genome of Chamaesiphon sp. PCC 6605.</title>
        <authorList>
            <consortium name="US DOE Joint Genome Institute"/>
            <person name="Gugger M."/>
            <person name="Coursin T."/>
            <person name="Rippka R."/>
            <person name="Tandeau De Marsac N."/>
            <person name="Huntemann M."/>
            <person name="Wei C.-L."/>
            <person name="Han J."/>
            <person name="Detter J.C."/>
            <person name="Han C."/>
            <person name="Tapia R."/>
            <person name="Chen A."/>
            <person name="Kyrpides N."/>
            <person name="Mavromatis K."/>
            <person name="Markowitz V."/>
            <person name="Szeto E."/>
            <person name="Ivanova N."/>
            <person name="Pagani I."/>
            <person name="Pati A."/>
            <person name="Goodwin L."/>
            <person name="Nordberg H.P."/>
            <person name="Cantor M.N."/>
            <person name="Hua S.X."/>
            <person name="Woyke T."/>
            <person name="Kerfeld C.A."/>
        </authorList>
    </citation>
    <scope>NUCLEOTIDE SEQUENCE [LARGE SCALE GENOMIC DNA]</scope>
    <source>
        <strain evidence="2">ATCC 27169 / PCC 6605</strain>
    </source>
</reference>
<dbReference type="EMBL" id="CP003600">
    <property type="protein sequence ID" value="AFY95765.1"/>
    <property type="molecule type" value="Genomic_DNA"/>
</dbReference>
<organism evidence="1 2">
    <name type="scientific">Chamaesiphon minutus (strain ATCC 27169 / PCC 6605)</name>
    <dbReference type="NCBI Taxonomy" id="1173020"/>
    <lineage>
        <taxon>Bacteria</taxon>
        <taxon>Bacillati</taxon>
        <taxon>Cyanobacteriota</taxon>
        <taxon>Cyanophyceae</taxon>
        <taxon>Gomontiellales</taxon>
        <taxon>Chamaesiphonaceae</taxon>
        <taxon>Chamaesiphon</taxon>
    </lineage>
</organism>
<dbReference type="STRING" id="1173020.Cha6605_4852"/>
<dbReference type="KEGG" id="cmp:Cha6605_4852"/>
<dbReference type="Proteomes" id="UP000010366">
    <property type="component" value="Chromosome"/>
</dbReference>
<sequence length="50" mass="5781">MATEVQLNLVSIDTMEENPAMPQSNTKSRDLIPRDRIFSEIEIFKLDITE</sequence>
<name>K9ULU7_CHAP6</name>
<proteinExistence type="predicted"/>
<accession>K9ULU7</accession>
<gene>
    <name evidence="1" type="ORF">Cha6605_4852</name>
</gene>
<evidence type="ECO:0000313" key="2">
    <source>
        <dbReference type="Proteomes" id="UP000010366"/>
    </source>
</evidence>
<evidence type="ECO:0000313" key="1">
    <source>
        <dbReference type="EMBL" id="AFY95765.1"/>
    </source>
</evidence>